<dbReference type="EMBL" id="JBJKFK010006278">
    <property type="protein sequence ID" value="KAL3307884.1"/>
    <property type="molecule type" value="Genomic_DNA"/>
</dbReference>
<evidence type="ECO:0000313" key="13">
    <source>
        <dbReference type="EMBL" id="KAL3307884.1"/>
    </source>
</evidence>
<keyword evidence="6 11" id="KW-0255">Endonuclease</keyword>
<dbReference type="Proteomes" id="UP001626550">
    <property type="component" value="Unassembled WGS sequence"/>
</dbReference>
<evidence type="ECO:0000256" key="3">
    <source>
        <dbReference type="ARBA" id="ARBA00011245"/>
    </source>
</evidence>
<comment type="cofactor">
    <cofactor evidence="1 11">
        <name>Mn(2+)</name>
        <dbReference type="ChEBI" id="CHEBI:29035"/>
    </cofactor>
</comment>
<keyword evidence="14" id="KW-1185">Reference proteome</keyword>
<feature type="domain" description="EndoU" evidence="12">
    <location>
        <begin position="25"/>
        <end position="294"/>
    </location>
</feature>
<keyword evidence="4 11" id="KW-0540">Nuclease</keyword>
<evidence type="ECO:0000256" key="7">
    <source>
        <dbReference type="ARBA" id="ARBA00022801"/>
    </source>
</evidence>
<dbReference type="PROSITE" id="PS51959">
    <property type="entry name" value="ENDOU"/>
    <property type="match status" value="1"/>
</dbReference>
<dbReference type="GO" id="GO:0003723">
    <property type="term" value="F:RNA binding"/>
    <property type="evidence" value="ECO:0007669"/>
    <property type="project" value="UniProtKB-UniRule"/>
</dbReference>
<keyword evidence="7 11" id="KW-0378">Hydrolase</keyword>
<comment type="caution">
    <text evidence="13">The sequence shown here is derived from an EMBL/GenBank/DDBJ whole genome shotgun (WGS) entry which is preliminary data.</text>
</comment>
<dbReference type="InterPro" id="IPR037227">
    <property type="entry name" value="EndoU-like"/>
</dbReference>
<dbReference type="SUPFAM" id="SSF142877">
    <property type="entry name" value="EndoU-like"/>
    <property type="match status" value="1"/>
</dbReference>
<comment type="similarity">
    <text evidence="2 11">Belongs to the ENDOU family.</text>
</comment>
<evidence type="ECO:0000256" key="2">
    <source>
        <dbReference type="ARBA" id="ARBA00010168"/>
    </source>
</evidence>
<dbReference type="Pfam" id="PF09412">
    <property type="entry name" value="XendoU"/>
    <property type="match status" value="1"/>
</dbReference>
<evidence type="ECO:0000256" key="8">
    <source>
        <dbReference type="ARBA" id="ARBA00022884"/>
    </source>
</evidence>
<dbReference type="AlphaFoldDB" id="A0ABD2PKX9"/>
<evidence type="ECO:0000256" key="1">
    <source>
        <dbReference type="ARBA" id="ARBA00001936"/>
    </source>
</evidence>
<accession>A0ABD2PKX9</accession>
<dbReference type="InterPro" id="IPR039787">
    <property type="entry name" value="ENDOU"/>
</dbReference>
<organism evidence="13 14">
    <name type="scientific">Cichlidogyrus casuarinus</name>
    <dbReference type="NCBI Taxonomy" id="1844966"/>
    <lineage>
        <taxon>Eukaryota</taxon>
        <taxon>Metazoa</taxon>
        <taxon>Spiralia</taxon>
        <taxon>Lophotrochozoa</taxon>
        <taxon>Platyhelminthes</taxon>
        <taxon>Monogenea</taxon>
        <taxon>Monopisthocotylea</taxon>
        <taxon>Dactylogyridea</taxon>
        <taxon>Ancyrocephalidae</taxon>
        <taxon>Cichlidogyrus</taxon>
    </lineage>
</organism>
<dbReference type="GO" id="GO:0016829">
    <property type="term" value="F:lyase activity"/>
    <property type="evidence" value="ECO:0007669"/>
    <property type="project" value="UniProtKB-KW"/>
</dbReference>
<evidence type="ECO:0000256" key="4">
    <source>
        <dbReference type="ARBA" id="ARBA00022722"/>
    </source>
</evidence>
<keyword evidence="9 11" id="KW-0464">Manganese</keyword>
<evidence type="ECO:0000256" key="9">
    <source>
        <dbReference type="ARBA" id="ARBA00023211"/>
    </source>
</evidence>
<evidence type="ECO:0000259" key="12">
    <source>
        <dbReference type="PROSITE" id="PS51959"/>
    </source>
</evidence>
<protein>
    <recommendedName>
        <fullName evidence="11">Uridylate-specific endoribonuclease</fullName>
        <ecNumber evidence="11">4.6.1.-</ecNumber>
    </recommendedName>
</protein>
<comment type="catalytic activity">
    <reaction evidence="11">
        <text>ribonucleotidyl-uridine-RNA = a 5'-end dephospho-uridine-RNA + a 3'-end 2',3'-cyclophospho-ribonucleotide-RNA</text>
        <dbReference type="Rhea" id="RHEA:67792"/>
        <dbReference type="Rhea" id="RHEA-COMP:10464"/>
        <dbReference type="Rhea" id="RHEA-COMP:17354"/>
        <dbReference type="Rhea" id="RHEA-COMP:17356"/>
        <dbReference type="ChEBI" id="CHEBI:83064"/>
        <dbReference type="ChEBI" id="CHEBI:173117"/>
        <dbReference type="ChEBI" id="CHEBI:173224"/>
    </reaction>
</comment>
<evidence type="ECO:0000256" key="11">
    <source>
        <dbReference type="RuleBase" id="RU367085"/>
    </source>
</evidence>
<dbReference type="InterPro" id="IPR018998">
    <property type="entry name" value="EndoU_C"/>
</dbReference>
<keyword evidence="5 11" id="KW-0479">Metal-binding</keyword>
<evidence type="ECO:0000256" key="5">
    <source>
        <dbReference type="ARBA" id="ARBA00022723"/>
    </source>
</evidence>
<dbReference type="GO" id="GO:0046872">
    <property type="term" value="F:metal ion binding"/>
    <property type="evidence" value="ECO:0007669"/>
    <property type="project" value="UniProtKB-UniRule"/>
</dbReference>
<dbReference type="PANTHER" id="PTHR12439:SF11">
    <property type="entry name" value="URIDYLATE-SPECIFIC ENDORIBONUCLEASE"/>
    <property type="match status" value="1"/>
</dbReference>
<keyword evidence="8 11" id="KW-0694">RNA-binding</keyword>
<feature type="signal peptide" evidence="11">
    <location>
        <begin position="1"/>
        <end position="22"/>
    </location>
</feature>
<dbReference type="PANTHER" id="PTHR12439">
    <property type="entry name" value="PLACENTAL PROTEIN 11-RELATED"/>
    <property type="match status" value="1"/>
</dbReference>
<sequence length="294" mass="33880">MWRDYVFSLWALFVISRATVEGADKDTELSKIFEELWALDENRAEPNTDWRVNVQGSLNGKAENLDVATSSFFTFVNEKKLTLPTYTAFIRLLDNYDKEVGSNEKETDEEKKEIANFIDAISKTKVMKKAHEYLVSKGLADKSMANFMTQLSNLWFSFYNRNSQSDSSGFEHVFVGETKRGEILGLHNWIQFYLEEKAGRLDYAGYHKSSCYKEPRLFTIGLKWTGGNSKHYSSILVGPSPEFEMAMYTVAFLTSKNKFGRGNWNDLPVQVGPCFMRIQCYDMLSSGLIYFFMF</sequence>
<gene>
    <name evidence="13" type="ORF">Ciccas_013592</name>
</gene>
<dbReference type="CDD" id="cd21159">
    <property type="entry name" value="XendoU"/>
    <property type="match status" value="1"/>
</dbReference>
<comment type="subunit">
    <text evidence="3 11">Monomer.</text>
</comment>
<dbReference type="GO" id="GO:0016787">
    <property type="term" value="F:hydrolase activity"/>
    <property type="evidence" value="ECO:0007669"/>
    <property type="project" value="UniProtKB-KW"/>
</dbReference>
<evidence type="ECO:0000256" key="6">
    <source>
        <dbReference type="ARBA" id="ARBA00022759"/>
    </source>
</evidence>
<feature type="chain" id="PRO_5044534527" description="Uridylate-specific endoribonuclease" evidence="11">
    <location>
        <begin position="23"/>
        <end position="294"/>
    </location>
</feature>
<keyword evidence="11" id="KW-0732">Signal</keyword>
<name>A0ABD2PKX9_9PLAT</name>
<dbReference type="GO" id="GO:0004521">
    <property type="term" value="F:RNA endonuclease activity"/>
    <property type="evidence" value="ECO:0007669"/>
    <property type="project" value="UniProtKB-UniRule"/>
</dbReference>
<proteinExistence type="inferred from homology"/>
<evidence type="ECO:0000256" key="10">
    <source>
        <dbReference type="ARBA" id="ARBA00023239"/>
    </source>
</evidence>
<keyword evidence="10" id="KW-0456">Lyase</keyword>
<dbReference type="EC" id="4.6.1.-" evidence="11"/>
<evidence type="ECO:0000313" key="14">
    <source>
        <dbReference type="Proteomes" id="UP001626550"/>
    </source>
</evidence>
<reference evidence="13 14" key="1">
    <citation type="submission" date="2024-11" db="EMBL/GenBank/DDBJ databases">
        <title>Adaptive evolution of stress response genes in parasites aligns with host niche diversity.</title>
        <authorList>
            <person name="Hahn C."/>
            <person name="Resl P."/>
        </authorList>
    </citation>
    <scope>NUCLEOTIDE SEQUENCE [LARGE SCALE GENOMIC DNA]</scope>
    <source>
        <strain evidence="13">EGGRZ-B1_66</strain>
        <tissue evidence="13">Body</tissue>
    </source>
</reference>